<name>A0A7R9P490_TIMCA</name>
<proteinExistence type="predicted"/>
<dbReference type="EMBL" id="OE179532">
    <property type="protein sequence ID" value="CAD7569076.1"/>
    <property type="molecule type" value="Genomic_DNA"/>
</dbReference>
<evidence type="ECO:0000313" key="1">
    <source>
        <dbReference type="EMBL" id="CAD7569076.1"/>
    </source>
</evidence>
<protein>
    <submittedName>
        <fullName evidence="1">(California timema) hypothetical protein</fullName>
    </submittedName>
</protein>
<organism evidence="1">
    <name type="scientific">Timema californicum</name>
    <name type="common">California timema</name>
    <name type="synonym">Walking stick</name>
    <dbReference type="NCBI Taxonomy" id="61474"/>
    <lineage>
        <taxon>Eukaryota</taxon>
        <taxon>Metazoa</taxon>
        <taxon>Ecdysozoa</taxon>
        <taxon>Arthropoda</taxon>
        <taxon>Hexapoda</taxon>
        <taxon>Insecta</taxon>
        <taxon>Pterygota</taxon>
        <taxon>Neoptera</taxon>
        <taxon>Polyneoptera</taxon>
        <taxon>Phasmatodea</taxon>
        <taxon>Timematodea</taxon>
        <taxon>Timematoidea</taxon>
        <taxon>Timematidae</taxon>
        <taxon>Timema</taxon>
    </lineage>
</organism>
<reference evidence="1" key="1">
    <citation type="submission" date="2020-11" db="EMBL/GenBank/DDBJ databases">
        <authorList>
            <person name="Tran Van P."/>
        </authorList>
    </citation>
    <scope>NUCLEOTIDE SEQUENCE</scope>
</reference>
<accession>A0A7R9P490</accession>
<dbReference type="AlphaFoldDB" id="A0A7R9P490"/>
<sequence>MMSSKHYLLTAVALVVRYSSPMASLVLTDSLQLTALKSYETKLCELIPRSFSASQENTTWTWHNVTNLLAINGCNLVNMLLKFCY</sequence>
<gene>
    <name evidence="1" type="ORF">TCMB3V08_LOCUS1826</name>
</gene>